<organism evidence="9">
    <name type="scientific">Bacillus thuringiensis</name>
    <dbReference type="NCBI Taxonomy" id="1428"/>
    <lineage>
        <taxon>Bacteria</taxon>
        <taxon>Bacillati</taxon>
        <taxon>Bacillota</taxon>
        <taxon>Bacilli</taxon>
        <taxon>Bacillales</taxon>
        <taxon>Bacillaceae</taxon>
        <taxon>Bacillus</taxon>
        <taxon>Bacillus cereus group</taxon>
    </lineage>
</organism>
<dbReference type="SUPFAM" id="SSF49785">
    <property type="entry name" value="Galactose-binding domain-like"/>
    <property type="match status" value="1"/>
</dbReference>
<dbReference type="GO" id="GO:0001907">
    <property type="term" value="P:symbiont-mediated killing of host cell"/>
    <property type="evidence" value="ECO:0007669"/>
    <property type="project" value="InterPro"/>
</dbReference>
<evidence type="ECO:0000256" key="1">
    <source>
        <dbReference type="ARBA" id="ARBA00007819"/>
    </source>
</evidence>
<keyword evidence="4" id="KW-0843">Virulence</keyword>
<feature type="domain" description="Pesticidal crystal protein" evidence="7">
    <location>
        <begin position="604"/>
        <end position="749"/>
    </location>
</feature>
<dbReference type="Pfam" id="PF03944">
    <property type="entry name" value="Endotoxin_C"/>
    <property type="match status" value="1"/>
</dbReference>
<dbReference type="InterPro" id="IPR005639">
    <property type="entry name" value="Pest_crys_dom_I"/>
</dbReference>
<evidence type="ECO:0000256" key="3">
    <source>
        <dbReference type="ARBA" id="ARBA00022969"/>
    </source>
</evidence>
<evidence type="ECO:0000259" key="6">
    <source>
        <dbReference type="Pfam" id="PF00555"/>
    </source>
</evidence>
<dbReference type="Gene3D" id="2.60.120.260">
    <property type="entry name" value="Galactose-binding domain-like"/>
    <property type="match status" value="1"/>
</dbReference>
<dbReference type="InterPro" id="IPR005638">
    <property type="entry name" value="Pest_crys_dom-III"/>
</dbReference>
<dbReference type="EMBL" id="HM461871">
    <property type="protein sequence ID" value="AEB52311.1"/>
    <property type="molecule type" value="Genomic_DNA"/>
</dbReference>
<protein>
    <recommendedName>
        <fullName evidence="5">Crystaline entomocidal protoxin</fullName>
    </recommendedName>
</protein>
<keyword evidence="3" id="KW-0749">Sporulation</keyword>
<feature type="domain" description="Pesticidal crystal protein" evidence="6">
    <location>
        <begin position="373"/>
        <end position="594"/>
    </location>
</feature>
<evidence type="ECO:0000259" key="7">
    <source>
        <dbReference type="Pfam" id="PF03944"/>
    </source>
</evidence>
<dbReference type="InterPro" id="IPR008979">
    <property type="entry name" value="Galactose-bd-like_sf"/>
</dbReference>
<feature type="domain" description="Pesticidal crystal protein" evidence="8">
    <location>
        <begin position="92"/>
        <end position="272"/>
    </location>
</feature>
<dbReference type="InterPro" id="IPR001178">
    <property type="entry name" value="Pest_cryst_dom_II"/>
</dbReference>
<dbReference type="CDD" id="cd04085">
    <property type="entry name" value="delta_endotoxin_C"/>
    <property type="match status" value="1"/>
</dbReference>
<dbReference type="GO" id="GO:0005102">
    <property type="term" value="F:signaling receptor binding"/>
    <property type="evidence" value="ECO:0007669"/>
    <property type="project" value="InterPro"/>
</dbReference>
<dbReference type="InterPro" id="IPR036399">
    <property type="entry name" value="Pest_cryst_cen_dom_sf"/>
</dbReference>
<dbReference type="GO" id="GO:0090729">
    <property type="term" value="F:toxin activity"/>
    <property type="evidence" value="ECO:0007669"/>
    <property type="project" value="UniProtKB-KW"/>
</dbReference>
<gene>
    <name evidence="9" type="primary">cry0212</name>
</gene>
<accession>V9I0M9</accession>
<dbReference type="SUPFAM" id="SSF51096">
    <property type="entry name" value="delta-Endotoxin (insectocide), middle domain"/>
    <property type="match status" value="1"/>
</dbReference>
<dbReference type="PANTHER" id="PTHR37003:SF2">
    <property type="entry name" value="PESTICIDAL CRYSTAL PROTEIN N-TERMINAL DOMAIN-CONTAINING PROTEIN"/>
    <property type="match status" value="1"/>
</dbReference>
<dbReference type="PANTHER" id="PTHR37003">
    <property type="entry name" value="ENDOTOXIN_N DOMAIN-CONTAINING PROTEIN-RELATED"/>
    <property type="match status" value="1"/>
</dbReference>
<proteinExistence type="inferred from homology"/>
<reference evidence="9" key="1">
    <citation type="submission" date="2010-06" db="EMBL/GenBank/DDBJ databases">
        <title>Novel crystal protein genes from Bacillus thuringiensis strain Sbt021.</title>
        <authorList>
            <person name="Geng C."/>
            <person name="Wu H."/>
            <person name="Meng Y."/>
            <person name="Ye W."/>
            <person name="Peng D."/>
            <person name="Ruan L."/>
            <person name="Sun M."/>
        </authorList>
    </citation>
    <scope>NUCLEOTIDE SEQUENCE</scope>
    <source>
        <strain evidence="9">Sbt021</strain>
    </source>
</reference>
<keyword evidence="2" id="KW-0800">Toxin</keyword>
<dbReference type="Pfam" id="PF03945">
    <property type="entry name" value="Endotoxin_N"/>
    <property type="match status" value="1"/>
</dbReference>
<dbReference type="InterPro" id="IPR036716">
    <property type="entry name" value="Pest_crys_N_sf"/>
</dbReference>
<dbReference type="Pfam" id="PF00555">
    <property type="entry name" value="Endotoxin_M"/>
    <property type="match status" value="1"/>
</dbReference>
<evidence type="ECO:0000256" key="5">
    <source>
        <dbReference type="ARBA" id="ARBA00029653"/>
    </source>
</evidence>
<dbReference type="GO" id="GO:0030435">
    <property type="term" value="P:sporulation resulting in formation of a cellular spore"/>
    <property type="evidence" value="ECO:0007669"/>
    <property type="project" value="UniProtKB-KW"/>
</dbReference>
<name>V9I0M9_BACTU</name>
<evidence type="ECO:0000313" key="9">
    <source>
        <dbReference type="EMBL" id="AEB52311.1"/>
    </source>
</evidence>
<dbReference type="AlphaFoldDB" id="V9I0M9"/>
<comment type="similarity">
    <text evidence="1">Belongs to the delta endotoxin family.</text>
</comment>
<evidence type="ECO:0000256" key="2">
    <source>
        <dbReference type="ARBA" id="ARBA00022656"/>
    </source>
</evidence>
<dbReference type="Gene3D" id="2.100.10.10">
    <property type="entry name" value="Pesticidal crystal protein, central domain"/>
    <property type="match status" value="1"/>
</dbReference>
<dbReference type="Gene3D" id="1.20.190.10">
    <property type="entry name" value="Pesticidal crystal protein, N-terminal domain"/>
    <property type="match status" value="1"/>
</dbReference>
<dbReference type="InterPro" id="IPR038979">
    <property type="entry name" value="Pest_crys"/>
</dbReference>
<evidence type="ECO:0000256" key="4">
    <source>
        <dbReference type="ARBA" id="ARBA00023026"/>
    </source>
</evidence>
<sequence length="781" mass="88598">MKNGGLQMSRNDSNNDLPMSVLSRSQSKYLMTNMPLSELIHLSEQEWLDMYRKWKPMSTLDIDAEIGVTAALGIISFILSVSNPVSAAAVGIASILVPILWPTPAASPDPDIVWKSMIKNVENLIDEKIAQLHYDLAFAKLNGLKAGMVEFNQAIENLNQNPSSSGLKEAVRTKYRSLDSLFTYSMPQFAVNTAEIQLLPVYVEAATLHLLHKRTGFNFGKSWDLDPIEVESLYNDLIRLTGTYTDHCIRWYNRGLENLNPSTNTINYKPANMRDCNKYPWVKYDQSEWYYVNPSPNMCTTALSENSCKESMNVYNTEATPRWYGYRASQGEYQGLENWNSYNAFRRNLTTLVLDIIAVWPTFDPKLYKYGIKAELTRKLYSDICGTTYRSDPSQNSVNAIESKIVSPPSFFEWLDQIDFHTIVRDQGPNVGDFTSGELLTGVQQTVRRTLANPSLKPLEGKAGEQPTKIVRLTPNTFDITEVSTKQWFEPREIVLKRAGTNILTVGTITDERPYWSSLDRGLIYPKVKIYDQTQKNNQIPKTADPNKPQSEWDYSHRLSWFWYYPIREDAPMTYPNDKQIGAMACVWTHMSVDPTNSIAPDKITQIPAVKGNGMYFGGEIIKGLDNTGGDLVKLYSTSDRNQLQVDLKIPARMNNISGYQIRIRYASKQSGDIYLELERSVNSQWRLSTIPPTYSGNNLTSNSFGYHDALVIASQENAHPATLRIRNNDSPSLNTEIIIDKIEFIPIEGSLEEYEAKQKLEKAREVVNILFDSGANFEKA</sequence>
<dbReference type="SUPFAM" id="SSF56849">
    <property type="entry name" value="delta-Endotoxin (insectocide), N-terminal domain"/>
    <property type="match status" value="1"/>
</dbReference>
<evidence type="ECO:0000259" key="8">
    <source>
        <dbReference type="Pfam" id="PF03945"/>
    </source>
</evidence>